<dbReference type="Proteomes" id="UP000018850">
    <property type="component" value="Unassembled WGS sequence"/>
</dbReference>
<evidence type="ECO:0000313" key="10">
    <source>
        <dbReference type="EMBL" id="ETN97035.1"/>
    </source>
</evidence>
<evidence type="ECO:0000256" key="7">
    <source>
        <dbReference type="RuleBase" id="RU003355"/>
    </source>
</evidence>
<dbReference type="PROSITE" id="PS00138">
    <property type="entry name" value="SUBTILASE_SER"/>
    <property type="match status" value="1"/>
</dbReference>
<dbReference type="PIRSF" id="PIRSF037903">
    <property type="entry name" value="Subtilisin_rel_GFO_2223"/>
    <property type="match status" value="1"/>
</dbReference>
<keyword evidence="3" id="KW-0732">Signal</keyword>
<dbReference type="Gene3D" id="3.40.50.200">
    <property type="entry name" value="Peptidase S8/S53 domain"/>
    <property type="match status" value="1"/>
</dbReference>
<evidence type="ECO:0000256" key="2">
    <source>
        <dbReference type="ARBA" id="ARBA00022670"/>
    </source>
</evidence>
<keyword evidence="4 6" id="KW-0378">Hydrolase</keyword>
<feature type="active site" description="Charge relay system" evidence="6">
    <location>
        <position position="220"/>
    </location>
</feature>
<organism evidence="10 11">
    <name type="scientific">Zhouia amylolytica AD3</name>
    <dbReference type="NCBI Taxonomy" id="1286632"/>
    <lineage>
        <taxon>Bacteria</taxon>
        <taxon>Pseudomonadati</taxon>
        <taxon>Bacteroidota</taxon>
        <taxon>Flavobacteriia</taxon>
        <taxon>Flavobacteriales</taxon>
        <taxon>Flavobacteriaceae</taxon>
        <taxon>Zhouia</taxon>
    </lineage>
</organism>
<keyword evidence="11" id="KW-1185">Reference proteome</keyword>
<dbReference type="PATRIC" id="fig|1286632.3.peg.459"/>
<keyword evidence="5 6" id="KW-0720">Serine protease</keyword>
<feature type="domain" description="Secretion system C-terminal sorting" evidence="9">
    <location>
        <begin position="468"/>
        <end position="538"/>
    </location>
</feature>
<protein>
    <recommendedName>
        <fullName evidence="12">Subtilisin-like serine protease</fullName>
    </recommendedName>
</protein>
<evidence type="ECO:0000256" key="3">
    <source>
        <dbReference type="ARBA" id="ARBA00022729"/>
    </source>
</evidence>
<evidence type="ECO:0000259" key="8">
    <source>
        <dbReference type="Pfam" id="PF00082"/>
    </source>
</evidence>
<dbReference type="InterPro" id="IPR023828">
    <property type="entry name" value="Peptidase_S8_Ser-AS"/>
</dbReference>
<feature type="active site" description="Charge relay system" evidence="6">
    <location>
        <position position="178"/>
    </location>
</feature>
<feature type="domain" description="Peptidase S8/S53" evidence="8">
    <location>
        <begin position="169"/>
        <end position="444"/>
    </location>
</feature>
<dbReference type="InterPro" id="IPR023827">
    <property type="entry name" value="Peptidase_S8_Asp-AS"/>
</dbReference>
<dbReference type="InterPro" id="IPR050131">
    <property type="entry name" value="Peptidase_S8_subtilisin-like"/>
</dbReference>
<dbReference type="InterPro" id="IPR017317">
    <property type="entry name" value="Pept_S8_subtilisin_bacteroid-2"/>
</dbReference>
<evidence type="ECO:0000256" key="4">
    <source>
        <dbReference type="ARBA" id="ARBA00022801"/>
    </source>
</evidence>
<dbReference type="PROSITE" id="PS00136">
    <property type="entry name" value="SUBTILASE_ASP"/>
    <property type="match status" value="1"/>
</dbReference>
<evidence type="ECO:0000313" key="11">
    <source>
        <dbReference type="Proteomes" id="UP000018850"/>
    </source>
</evidence>
<evidence type="ECO:0000259" key="9">
    <source>
        <dbReference type="Pfam" id="PF18962"/>
    </source>
</evidence>
<dbReference type="PROSITE" id="PS51892">
    <property type="entry name" value="SUBTILASE"/>
    <property type="match status" value="1"/>
</dbReference>
<reference evidence="10 11" key="2">
    <citation type="journal article" date="2016" name="Genome Announc.">
        <title>Draft Genome Sequence of Zhouia amylolytica AD3, Isolated from Tidal Flat Sediment.</title>
        <authorList>
            <person name="Jia B."/>
            <person name="Jin H.M."/>
            <person name="Lee H.J."/>
            <person name="Jeon C.O."/>
        </authorList>
    </citation>
    <scope>NUCLEOTIDE SEQUENCE [LARGE SCALE GENOMIC DNA]</scope>
    <source>
        <strain evidence="10 11">AD3</strain>
    </source>
</reference>
<dbReference type="Pfam" id="PF00082">
    <property type="entry name" value="Peptidase_S8"/>
    <property type="match status" value="1"/>
</dbReference>
<feature type="active site" description="Charge relay system" evidence="6">
    <location>
        <position position="398"/>
    </location>
</feature>
<dbReference type="PANTHER" id="PTHR43806">
    <property type="entry name" value="PEPTIDASE S8"/>
    <property type="match status" value="1"/>
</dbReference>
<dbReference type="NCBIfam" id="TIGR04183">
    <property type="entry name" value="Por_Secre_tail"/>
    <property type="match status" value="1"/>
</dbReference>
<keyword evidence="2 6" id="KW-0645">Protease</keyword>
<dbReference type="GO" id="GO:0004252">
    <property type="term" value="F:serine-type endopeptidase activity"/>
    <property type="evidence" value="ECO:0007669"/>
    <property type="project" value="UniProtKB-UniRule"/>
</dbReference>
<dbReference type="SUPFAM" id="SSF52743">
    <property type="entry name" value="Subtilisin-like"/>
    <property type="match status" value="1"/>
</dbReference>
<dbReference type="CDD" id="cd07493">
    <property type="entry name" value="Peptidases_S8_9"/>
    <property type="match status" value="1"/>
</dbReference>
<accession>W2US85</accession>
<comment type="similarity">
    <text evidence="1 6 7">Belongs to the peptidase S8 family.</text>
</comment>
<dbReference type="STRING" id="376730.SAMN04487906_2754"/>
<dbReference type="EMBL" id="AYXY01000001">
    <property type="protein sequence ID" value="ETN97035.1"/>
    <property type="molecule type" value="Genomic_DNA"/>
</dbReference>
<gene>
    <name evidence="10" type="ORF">P278_04610</name>
</gene>
<dbReference type="InterPro" id="IPR015500">
    <property type="entry name" value="Peptidase_S8_subtilisin-rel"/>
</dbReference>
<evidence type="ECO:0000256" key="1">
    <source>
        <dbReference type="ARBA" id="ARBA00011073"/>
    </source>
</evidence>
<dbReference type="InterPro" id="IPR026444">
    <property type="entry name" value="Secre_tail"/>
</dbReference>
<dbReference type="AlphaFoldDB" id="W2US85"/>
<reference evidence="11" key="1">
    <citation type="submission" date="2013-11" db="EMBL/GenBank/DDBJ databases">
        <title>Draft genome sequence from a member of Zhouia, isolated tidal flat.</title>
        <authorList>
            <person name="Jin H."/>
            <person name="Jeon C.O."/>
        </authorList>
    </citation>
    <scope>NUCLEOTIDE SEQUENCE [LARGE SCALE GENOMIC DNA]</scope>
    <source>
        <strain evidence="11">AD3</strain>
    </source>
</reference>
<dbReference type="InterPro" id="IPR000209">
    <property type="entry name" value="Peptidase_S8/S53_dom"/>
</dbReference>
<evidence type="ECO:0000256" key="5">
    <source>
        <dbReference type="ARBA" id="ARBA00022825"/>
    </source>
</evidence>
<dbReference type="GO" id="GO:0006508">
    <property type="term" value="P:proteolysis"/>
    <property type="evidence" value="ECO:0007669"/>
    <property type="project" value="UniProtKB-KW"/>
</dbReference>
<dbReference type="InterPro" id="IPR036852">
    <property type="entry name" value="Peptidase_S8/S53_dom_sf"/>
</dbReference>
<dbReference type="eggNOG" id="COG1404">
    <property type="taxonomic scope" value="Bacteria"/>
</dbReference>
<dbReference type="PANTHER" id="PTHR43806:SF67">
    <property type="entry name" value="EGF-LIKE DOMAIN-CONTAINING PROTEIN"/>
    <property type="match status" value="1"/>
</dbReference>
<sequence>MKWILLFFLIIVSKAYSFQEHARVYFKDKPNASALLENPSTILSARSIERKKAHNVLIDHKDVPVHDPYIAAVANREGITVHAKSKWFNCIHVTGSVTAIKNLNGLSFVGQIVFVNKRLNDGEVLKSRSESQRIYKNKFDKETIINSGYTSAQLTQIGVPELHNAGFRGEGILIAVLDAGFPGVDFMEAFRKLRMGNGFLNSYDFVDRTSDISSYKGNQHGTLVLSTMAAYLKDIYMGSAPDASYVLFRTEEAEQETPVEESYWVEAAERADSLGVDIINTSLGYSTFDNPDYSYFPEEMDGQTTFISKGAGIALDKGMLLVTSAGNEGNNLAWEIVTAPADADVLTVGAVDAEGNYASFSSRGPTADLRVKPDVMAQGVATAVILPDDSMRYANGTSFSSPVVAGAVACLWQANPSLSNEAIIQLVRKSGHLYDHPNNLYGFGIPNLGFWVAGANFSQEIASVEFSVFPNPTSGKFEVVFPEQIKYAEINLYDILGKWVFNKDISSRNNQINIAHLNSGVYIAKITSKNAEKTLKIIKQ</sequence>
<dbReference type="PRINTS" id="PR00723">
    <property type="entry name" value="SUBTILISIN"/>
</dbReference>
<proteinExistence type="inferred from homology"/>
<comment type="caution">
    <text evidence="10">The sequence shown here is derived from an EMBL/GenBank/DDBJ whole genome shotgun (WGS) entry which is preliminary data.</text>
</comment>
<dbReference type="RefSeq" id="WP_038261559.1">
    <property type="nucleotide sequence ID" value="NZ_AYXY01000001.1"/>
</dbReference>
<evidence type="ECO:0008006" key="12">
    <source>
        <dbReference type="Google" id="ProtNLM"/>
    </source>
</evidence>
<evidence type="ECO:0000256" key="6">
    <source>
        <dbReference type="PROSITE-ProRule" id="PRU01240"/>
    </source>
</evidence>
<name>W2US85_9FLAO</name>
<dbReference type="Pfam" id="PF18962">
    <property type="entry name" value="Por_Secre_tail"/>
    <property type="match status" value="1"/>
</dbReference>